<name>A0A5B7J592_PORTR</name>
<evidence type="ECO:0000313" key="2">
    <source>
        <dbReference type="Proteomes" id="UP000324222"/>
    </source>
</evidence>
<evidence type="ECO:0000313" key="1">
    <source>
        <dbReference type="EMBL" id="MPC88657.1"/>
    </source>
</evidence>
<dbReference type="AlphaFoldDB" id="A0A5B7J592"/>
<protein>
    <submittedName>
        <fullName evidence="1">Uncharacterized protein</fullName>
    </submittedName>
</protein>
<accession>A0A5B7J592</accession>
<keyword evidence="2" id="KW-1185">Reference proteome</keyword>
<gene>
    <name evidence="1" type="ORF">E2C01_083572</name>
</gene>
<reference evidence="1 2" key="1">
    <citation type="submission" date="2019-05" db="EMBL/GenBank/DDBJ databases">
        <title>Another draft genome of Portunus trituberculatus and its Hox gene families provides insights of decapod evolution.</title>
        <authorList>
            <person name="Jeong J.-H."/>
            <person name="Song I."/>
            <person name="Kim S."/>
            <person name="Choi T."/>
            <person name="Kim D."/>
            <person name="Ryu S."/>
            <person name="Kim W."/>
        </authorList>
    </citation>
    <scope>NUCLEOTIDE SEQUENCE [LARGE SCALE GENOMIC DNA]</scope>
    <source>
        <tissue evidence="1">Muscle</tissue>
    </source>
</reference>
<sequence length="160" mass="18112">MHSALPYIEGRVHRRLSWRYSRGASKLKEREAGRHDVSRLSELCPHMTADTAVHIAATLVWGSSSRHTLRRIDTHSHRPPFTVSPRLFDDRAAEPRLRASAAASTTHIYNFAALKPTSRRHIYGRNMYVLIGCRVLLLFPDVEVSVVRGNPRPPMDPGRG</sequence>
<comment type="caution">
    <text evidence="1">The sequence shown here is derived from an EMBL/GenBank/DDBJ whole genome shotgun (WGS) entry which is preliminary data.</text>
</comment>
<proteinExistence type="predicted"/>
<dbReference type="EMBL" id="VSRR010078501">
    <property type="protein sequence ID" value="MPC88657.1"/>
    <property type="molecule type" value="Genomic_DNA"/>
</dbReference>
<organism evidence="1 2">
    <name type="scientific">Portunus trituberculatus</name>
    <name type="common">Swimming crab</name>
    <name type="synonym">Neptunus trituberculatus</name>
    <dbReference type="NCBI Taxonomy" id="210409"/>
    <lineage>
        <taxon>Eukaryota</taxon>
        <taxon>Metazoa</taxon>
        <taxon>Ecdysozoa</taxon>
        <taxon>Arthropoda</taxon>
        <taxon>Crustacea</taxon>
        <taxon>Multicrustacea</taxon>
        <taxon>Malacostraca</taxon>
        <taxon>Eumalacostraca</taxon>
        <taxon>Eucarida</taxon>
        <taxon>Decapoda</taxon>
        <taxon>Pleocyemata</taxon>
        <taxon>Brachyura</taxon>
        <taxon>Eubrachyura</taxon>
        <taxon>Portunoidea</taxon>
        <taxon>Portunidae</taxon>
        <taxon>Portuninae</taxon>
        <taxon>Portunus</taxon>
    </lineage>
</organism>
<dbReference type="Proteomes" id="UP000324222">
    <property type="component" value="Unassembled WGS sequence"/>
</dbReference>